<keyword evidence="1" id="KW-1015">Disulfide bond</keyword>
<sequence>MFQSVAFLLLAVSFVAINAQSSTEQPGVLRCQFTNGTMMPSATVCQDTIGSCSTIFGAPVTTTSTSRPSRCDLDDLQDMASQCARTCGICCEQPAYDCVDPVASPINCAANTRYCRNSNWTDVMAQYCPATCGLCVNGTCSDNVAGCSSMVALCENINWYTWMQTNCARSCGTCTTSSSVTTTSSTSCSNIASNCAANVALCNNSVYYSLMTTNCAATCGRCSSSTTCTNSNANCATWASNGFCSSSFYTTAQKRSYCASSCGLC</sequence>
<dbReference type="PANTHER" id="PTHR21724:SF109">
    <property type="entry name" value="SHKT DOMAIN-CONTAINING PROTEIN"/>
    <property type="match status" value="1"/>
</dbReference>
<dbReference type="Pfam" id="PF01549">
    <property type="entry name" value="ShK"/>
    <property type="match status" value="5"/>
</dbReference>
<evidence type="ECO:0000256" key="1">
    <source>
        <dbReference type="PROSITE-ProRule" id="PRU01005"/>
    </source>
</evidence>
<accession>A0A7E4ZTX9</accession>
<evidence type="ECO:0000259" key="3">
    <source>
        <dbReference type="PROSITE" id="PS51670"/>
    </source>
</evidence>
<feature type="signal peptide" evidence="2">
    <location>
        <begin position="1"/>
        <end position="19"/>
    </location>
</feature>
<protein>
    <submittedName>
        <fullName evidence="5">ShKT domain-containing protein</fullName>
    </submittedName>
</protein>
<dbReference type="InterPro" id="IPR003582">
    <property type="entry name" value="ShKT_dom"/>
</dbReference>
<feature type="disulfide bond" evidence="1">
    <location>
        <begin position="188"/>
        <end position="222"/>
    </location>
</feature>
<dbReference type="PANTHER" id="PTHR21724">
    <property type="entry name" value="SHKT DOMAIN-CONTAINING PROTEIN"/>
    <property type="match status" value="1"/>
</dbReference>
<dbReference type="Gene3D" id="1.10.10.1870">
    <property type="entry name" value="ShTK domain-like"/>
    <property type="match status" value="1"/>
</dbReference>
<evidence type="ECO:0000256" key="2">
    <source>
        <dbReference type="SAM" id="SignalP"/>
    </source>
</evidence>
<dbReference type="AlphaFoldDB" id="A0A7E4ZTX9"/>
<reference evidence="4" key="1">
    <citation type="journal article" date="2013" name="Genetics">
        <title>The draft genome and transcriptome of Panagrellus redivivus are shaped by the harsh demands of a free-living lifestyle.</title>
        <authorList>
            <person name="Srinivasan J."/>
            <person name="Dillman A.R."/>
            <person name="Macchietto M.G."/>
            <person name="Heikkinen L."/>
            <person name="Lakso M."/>
            <person name="Fracchia K.M."/>
            <person name="Antoshechkin I."/>
            <person name="Mortazavi A."/>
            <person name="Wong G."/>
            <person name="Sternberg P.W."/>
        </authorList>
    </citation>
    <scope>NUCLEOTIDE SEQUENCE [LARGE SCALE GENOMIC DNA]</scope>
    <source>
        <strain evidence="4">MT8872</strain>
    </source>
</reference>
<dbReference type="SMART" id="SM00254">
    <property type="entry name" value="ShKT"/>
    <property type="match status" value="5"/>
</dbReference>
<feature type="domain" description="ShKT" evidence="3">
    <location>
        <begin position="188"/>
        <end position="222"/>
    </location>
</feature>
<feature type="domain" description="ShKT" evidence="3">
    <location>
        <begin position="228"/>
        <end position="265"/>
    </location>
</feature>
<evidence type="ECO:0000313" key="4">
    <source>
        <dbReference type="Proteomes" id="UP000492821"/>
    </source>
</evidence>
<organism evidence="4 5">
    <name type="scientific">Panagrellus redivivus</name>
    <name type="common">Microworm</name>
    <dbReference type="NCBI Taxonomy" id="6233"/>
    <lineage>
        <taxon>Eukaryota</taxon>
        <taxon>Metazoa</taxon>
        <taxon>Ecdysozoa</taxon>
        <taxon>Nematoda</taxon>
        <taxon>Chromadorea</taxon>
        <taxon>Rhabditida</taxon>
        <taxon>Tylenchina</taxon>
        <taxon>Panagrolaimomorpha</taxon>
        <taxon>Panagrolaimoidea</taxon>
        <taxon>Panagrolaimidae</taxon>
        <taxon>Panagrellus</taxon>
    </lineage>
</organism>
<reference evidence="5" key="2">
    <citation type="submission" date="2020-10" db="UniProtKB">
        <authorList>
            <consortium name="WormBaseParasite"/>
        </authorList>
    </citation>
    <scope>IDENTIFICATION</scope>
</reference>
<feature type="disulfide bond" evidence="1">
    <location>
        <begin position="140"/>
        <end position="174"/>
    </location>
</feature>
<dbReference type="Proteomes" id="UP000492821">
    <property type="component" value="Unassembled WGS sequence"/>
</dbReference>
<dbReference type="PROSITE" id="PS51670">
    <property type="entry name" value="SHKT"/>
    <property type="match status" value="4"/>
</dbReference>
<feature type="chain" id="PRO_5029002323" evidence="2">
    <location>
        <begin position="20"/>
        <end position="265"/>
    </location>
</feature>
<keyword evidence="2" id="KW-0732">Signal</keyword>
<feature type="domain" description="ShKT" evidence="3">
    <location>
        <begin position="140"/>
        <end position="174"/>
    </location>
</feature>
<proteinExistence type="predicted"/>
<evidence type="ECO:0000313" key="5">
    <source>
        <dbReference type="WBParaSite" id="Pan_g17254.t1"/>
    </source>
</evidence>
<comment type="caution">
    <text evidence="1">Lacks conserved residue(s) required for the propagation of feature annotation.</text>
</comment>
<keyword evidence="4" id="KW-1185">Reference proteome</keyword>
<dbReference type="Gene3D" id="1.10.10.1940">
    <property type="match status" value="3"/>
</dbReference>
<dbReference type="WBParaSite" id="Pan_g17254.t1">
    <property type="protein sequence ID" value="Pan_g17254.t1"/>
    <property type="gene ID" value="Pan_g17254"/>
</dbReference>
<name>A0A7E4ZTX9_PANRE</name>
<feature type="domain" description="ShKT" evidence="3">
    <location>
        <begin position="98"/>
        <end position="135"/>
    </location>
</feature>